<name>A0A430AM59_9ENTE</name>
<keyword evidence="1" id="KW-0812">Transmembrane</keyword>
<protein>
    <recommendedName>
        <fullName evidence="2">DUF3899 domain-containing protein</fullName>
    </recommendedName>
</protein>
<feature type="domain" description="DUF3899" evidence="2">
    <location>
        <begin position="35"/>
        <end position="87"/>
    </location>
</feature>
<keyword evidence="4" id="KW-1185">Reference proteome</keyword>
<dbReference type="RefSeq" id="WP_126809976.1">
    <property type="nucleotide sequence ID" value="NZ_NGKA01000024.1"/>
</dbReference>
<sequence length="115" mass="13327">MSQLKKIGLTSTVILLAIFLYSFIRTGGMDSLIIINTSFYIGLFFFVIGAFISTLQSGFFDFFQKTMKKKMRQLRNQQTPTYIPYSKIFQKKPFYWFSVGVIFIFLSVALLLLTT</sequence>
<keyword evidence="1" id="KW-0472">Membrane</keyword>
<dbReference type="AlphaFoldDB" id="A0A430AM59"/>
<gene>
    <name evidence="3" type="ORF">CBF29_12070</name>
</gene>
<feature type="transmembrane region" description="Helical" evidence="1">
    <location>
        <begin position="94"/>
        <end position="113"/>
    </location>
</feature>
<comment type="caution">
    <text evidence="3">The sequence shown here is derived from an EMBL/GenBank/DDBJ whole genome shotgun (WGS) entry which is preliminary data.</text>
</comment>
<dbReference type="InterPro" id="IPR025007">
    <property type="entry name" value="DUF3899"/>
</dbReference>
<dbReference type="OrthoDB" id="2157555at2"/>
<evidence type="ECO:0000259" key="2">
    <source>
        <dbReference type="Pfam" id="PF13038"/>
    </source>
</evidence>
<dbReference type="Pfam" id="PF13038">
    <property type="entry name" value="DUF3899"/>
    <property type="match status" value="1"/>
</dbReference>
<reference evidence="3 4" key="1">
    <citation type="submission" date="2017-05" db="EMBL/GenBank/DDBJ databases">
        <title>Vagococcus spp. assemblies.</title>
        <authorList>
            <person name="Gulvik C.A."/>
        </authorList>
    </citation>
    <scope>NUCLEOTIDE SEQUENCE [LARGE SCALE GENOMIC DNA]</scope>
    <source>
        <strain evidence="3 4">CCUG 51432</strain>
    </source>
</reference>
<organism evidence="3 4">
    <name type="scientific">Vagococcus elongatus</name>
    <dbReference type="NCBI Taxonomy" id="180344"/>
    <lineage>
        <taxon>Bacteria</taxon>
        <taxon>Bacillati</taxon>
        <taxon>Bacillota</taxon>
        <taxon>Bacilli</taxon>
        <taxon>Lactobacillales</taxon>
        <taxon>Enterococcaceae</taxon>
        <taxon>Vagococcus</taxon>
    </lineage>
</organism>
<dbReference type="EMBL" id="NGKA01000024">
    <property type="protein sequence ID" value="RSU09198.1"/>
    <property type="molecule type" value="Genomic_DNA"/>
</dbReference>
<feature type="transmembrane region" description="Helical" evidence="1">
    <location>
        <begin position="7"/>
        <end position="24"/>
    </location>
</feature>
<proteinExistence type="predicted"/>
<keyword evidence="1" id="KW-1133">Transmembrane helix</keyword>
<accession>A0A430AM59</accession>
<dbReference type="Proteomes" id="UP000287605">
    <property type="component" value="Unassembled WGS sequence"/>
</dbReference>
<feature type="transmembrane region" description="Helical" evidence="1">
    <location>
        <begin position="39"/>
        <end position="63"/>
    </location>
</feature>
<evidence type="ECO:0000256" key="1">
    <source>
        <dbReference type="SAM" id="Phobius"/>
    </source>
</evidence>
<evidence type="ECO:0000313" key="3">
    <source>
        <dbReference type="EMBL" id="RSU09198.1"/>
    </source>
</evidence>
<evidence type="ECO:0000313" key="4">
    <source>
        <dbReference type="Proteomes" id="UP000287605"/>
    </source>
</evidence>